<name>A0A1I7NCZ7_9HYPH</name>
<dbReference type="Proteomes" id="UP000199074">
    <property type="component" value="Unassembled WGS sequence"/>
</dbReference>
<organism evidence="2 3">
    <name type="scientific">Devosia crocina</name>
    <dbReference type="NCBI Taxonomy" id="429728"/>
    <lineage>
        <taxon>Bacteria</taxon>
        <taxon>Pseudomonadati</taxon>
        <taxon>Pseudomonadota</taxon>
        <taxon>Alphaproteobacteria</taxon>
        <taxon>Hyphomicrobiales</taxon>
        <taxon>Devosiaceae</taxon>
        <taxon>Devosia</taxon>
    </lineage>
</organism>
<dbReference type="STRING" id="429728.SAMN05216456_1689"/>
<feature type="compositionally biased region" description="Basic and acidic residues" evidence="1">
    <location>
        <begin position="259"/>
        <end position="274"/>
    </location>
</feature>
<evidence type="ECO:0000313" key="2">
    <source>
        <dbReference type="EMBL" id="SFV32555.1"/>
    </source>
</evidence>
<accession>A0A1I7NCZ7</accession>
<dbReference type="RefSeq" id="WP_139232547.1">
    <property type="nucleotide sequence ID" value="NZ_FPCK01000001.1"/>
</dbReference>
<gene>
    <name evidence="2" type="ORF">SAMN05216456_1689</name>
</gene>
<proteinExistence type="predicted"/>
<evidence type="ECO:0000313" key="3">
    <source>
        <dbReference type="Proteomes" id="UP000199074"/>
    </source>
</evidence>
<evidence type="ECO:0008006" key="4">
    <source>
        <dbReference type="Google" id="ProtNLM"/>
    </source>
</evidence>
<feature type="region of interest" description="Disordered" evidence="1">
    <location>
        <begin position="259"/>
        <end position="280"/>
    </location>
</feature>
<feature type="region of interest" description="Disordered" evidence="1">
    <location>
        <begin position="310"/>
        <end position="340"/>
    </location>
</feature>
<protein>
    <recommendedName>
        <fullName evidence="4">Phage protein D</fullName>
    </recommendedName>
</protein>
<dbReference type="EMBL" id="FPCK01000001">
    <property type="protein sequence ID" value="SFV32555.1"/>
    <property type="molecule type" value="Genomic_DNA"/>
</dbReference>
<reference evidence="2 3" key="1">
    <citation type="submission" date="2016-10" db="EMBL/GenBank/DDBJ databases">
        <authorList>
            <person name="de Groot N.N."/>
        </authorList>
    </citation>
    <scope>NUCLEOTIDE SEQUENCE [LARGE SCALE GENOMIC DNA]</scope>
    <source>
        <strain evidence="2 3">IPL20</strain>
    </source>
</reference>
<dbReference type="OrthoDB" id="7833734at2"/>
<dbReference type="AlphaFoldDB" id="A0A1I7NCZ7"/>
<sequence length="340" mass="36441">MPWKVDWRVLVDGQDMTSAMRPFLISVSITDKDGTAGDTCQMQFDDSDGQISLPQEGAKVQVYLEGALKFDGTVDTVRFALSRGGGRTLNVSAKGLDANGKVKQPQSFHMDDASLQGFLDKAASNAGLAGIKFDPAFANIQRDYWSADSESFLHLGQKIAREVGGTFKIRGDWAVVAKRGSGLSPSGAALPPVMGVVGVNVIRLDIEPISMRDRFKTSVVRYFDRPEAMFKTVEVGTDDERAKVDRESLTSAVDEAHAREIAEGRKSDSKREGGDGSAELDLDIDAQPEAQFILRGARPGVDGAYRIASVGHKVDRGGGSTTSLELKEPGQGAGSDDRAA</sequence>
<evidence type="ECO:0000256" key="1">
    <source>
        <dbReference type="SAM" id="MobiDB-lite"/>
    </source>
</evidence>
<dbReference type="SUPFAM" id="SSF69279">
    <property type="entry name" value="Phage tail proteins"/>
    <property type="match status" value="1"/>
</dbReference>
<keyword evidence="3" id="KW-1185">Reference proteome</keyword>